<keyword evidence="8" id="KW-1185">Reference proteome</keyword>
<name>A0A022QZ22_ERYGU</name>
<dbReference type="InterPro" id="IPR032675">
    <property type="entry name" value="LRR_dom_sf"/>
</dbReference>
<dbReference type="InterPro" id="IPR058922">
    <property type="entry name" value="WHD_DRP"/>
</dbReference>
<dbReference type="Proteomes" id="UP000030748">
    <property type="component" value="Unassembled WGS sequence"/>
</dbReference>
<dbReference type="SUPFAM" id="SSF52058">
    <property type="entry name" value="L domain-like"/>
    <property type="match status" value="1"/>
</dbReference>
<dbReference type="Pfam" id="PF23598">
    <property type="entry name" value="LRR_14"/>
    <property type="match status" value="1"/>
</dbReference>
<evidence type="ECO:0000313" key="8">
    <source>
        <dbReference type="Proteomes" id="UP000030748"/>
    </source>
</evidence>
<accession>A0A022QZ22</accession>
<evidence type="ECO:0000259" key="5">
    <source>
        <dbReference type="Pfam" id="PF23559"/>
    </source>
</evidence>
<reference evidence="7 8" key="1">
    <citation type="journal article" date="2013" name="Proc. Natl. Acad. Sci. U.S.A.">
        <title>Fine-scale variation in meiotic recombination in Mimulus inferred from population shotgun sequencing.</title>
        <authorList>
            <person name="Hellsten U."/>
            <person name="Wright K.M."/>
            <person name="Jenkins J."/>
            <person name="Shu S."/>
            <person name="Yuan Y."/>
            <person name="Wessler S.R."/>
            <person name="Schmutz J."/>
            <person name="Willis J.H."/>
            <person name="Rokhsar D.S."/>
        </authorList>
    </citation>
    <scope>NUCLEOTIDE SEQUENCE [LARGE SCALE GENOMIC DNA]</scope>
    <source>
        <strain evidence="8">cv. DUN x IM62</strain>
    </source>
</reference>
<dbReference type="InterPro" id="IPR002182">
    <property type="entry name" value="NB-ARC"/>
</dbReference>
<dbReference type="PANTHER" id="PTHR23155">
    <property type="entry name" value="DISEASE RESISTANCE PROTEIN RP"/>
    <property type="match status" value="1"/>
</dbReference>
<feature type="domain" description="Disease resistance R13L4/SHOC-2-like LRR" evidence="6">
    <location>
        <begin position="122"/>
        <end position="309"/>
    </location>
</feature>
<protein>
    <submittedName>
        <fullName evidence="7">Uncharacterized protein</fullName>
    </submittedName>
</protein>
<evidence type="ECO:0000259" key="6">
    <source>
        <dbReference type="Pfam" id="PF23598"/>
    </source>
</evidence>
<keyword evidence="1" id="KW-0677">Repeat</keyword>
<feature type="domain" description="NB-ARC" evidence="4">
    <location>
        <begin position="1"/>
        <end position="35"/>
    </location>
</feature>
<dbReference type="InterPro" id="IPR044974">
    <property type="entry name" value="Disease_R_plants"/>
</dbReference>
<evidence type="ECO:0000256" key="1">
    <source>
        <dbReference type="ARBA" id="ARBA00022737"/>
    </source>
</evidence>
<proteinExistence type="predicted"/>
<keyword evidence="3" id="KW-0067">ATP-binding</keyword>
<feature type="non-terminal residue" evidence="7">
    <location>
        <position position="321"/>
    </location>
</feature>
<dbReference type="GO" id="GO:0006952">
    <property type="term" value="P:defense response"/>
    <property type="evidence" value="ECO:0007669"/>
    <property type="project" value="InterPro"/>
</dbReference>
<feature type="domain" description="Disease resistance protein winged helix" evidence="5">
    <location>
        <begin position="48"/>
        <end position="92"/>
    </location>
</feature>
<evidence type="ECO:0000259" key="4">
    <source>
        <dbReference type="Pfam" id="PF00931"/>
    </source>
</evidence>
<dbReference type="Gene3D" id="3.80.10.10">
    <property type="entry name" value="Ribonuclease Inhibitor"/>
    <property type="match status" value="1"/>
</dbReference>
<gene>
    <name evidence="7" type="ORF">MIMGU_mgv1a023074mg</name>
</gene>
<dbReference type="GO" id="GO:0043531">
    <property type="term" value="F:ADP binding"/>
    <property type="evidence" value="ECO:0007669"/>
    <property type="project" value="InterPro"/>
</dbReference>
<dbReference type="PANTHER" id="PTHR23155:SF1205">
    <property type="entry name" value="DISEASE RESISTANCE PROTEIN RPM1"/>
    <property type="match status" value="1"/>
</dbReference>
<dbReference type="Pfam" id="PF00931">
    <property type="entry name" value="NB-ARC"/>
    <property type="match status" value="1"/>
</dbReference>
<evidence type="ECO:0000256" key="3">
    <source>
        <dbReference type="ARBA" id="ARBA00022840"/>
    </source>
</evidence>
<dbReference type="Pfam" id="PF23559">
    <property type="entry name" value="WHD_DRP"/>
    <property type="match status" value="1"/>
</dbReference>
<keyword evidence="2" id="KW-0547">Nucleotide-binding</keyword>
<evidence type="ECO:0000313" key="7">
    <source>
        <dbReference type="EMBL" id="EYU33842.1"/>
    </source>
</evidence>
<dbReference type="PRINTS" id="PR00364">
    <property type="entry name" value="DISEASERSIST"/>
</dbReference>
<dbReference type="EMBL" id="KI630752">
    <property type="protein sequence ID" value="EYU33842.1"/>
    <property type="molecule type" value="Genomic_DNA"/>
</dbReference>
<dbReference type="AlphaFoldDB" id="A0A022QZ22"/>
<organism evidence="7 8">
    <name type="scientific">Erythranthe guttata</name>
    <name type="common">Yellow monkey flower</name>
    <name type="synonym">Mimulus guttatus</name>
    <dbReference type="NCBI Taxonomy" id="4155"/>
    <lineage>
        <taxon>Eukaryota</taxon>
        <taxon>Viridiplantae</taxon>
        <taxon>Streptophyta</taxon>
        <taxon>Embryophyta</taxon>
        <taxon>Tracheophyta</taxon>
        <taxon>Spermatophyta</taxon>
        <taxon>Magnoliopsida</taxon>
        <taxon>eudicotyledons</taxon>
        <taxon>Gunneridae</taxon>
        <taxon>Pentapetalae</taxon>
        <taxon>asterids</taxon>
        <taxon>lamiids</taxon>
        <taxon>Lamiales</taxon>
        <taxon>Phrymaceae</taxon>
        <taxon>Erythranthe</taxon>
    </lineage>
</organism>
<dbReference type="InterPro" id="IPR055414">
    <property type="entry name" value="LRR_R13L4/SHOC2-like"/>
</dbReference>
<dbReference type="GO" id="GO:0051707">
    <property type="term" value="P:response to other organism"/>
    <property type="evidence" value="ECO:0007669"/>
    <property type="project" value="UniProtKB-ARBA"/>
</dbReference>
<evidence type="ECO:0000256" key="2">
    <source>
        <dbReference type="ARBA" id="ARBA00022741"/>
    </source>
</evidence>
<sequence length="321" mass="37076">MLFECLHGKRYFVVIDDLWEDNHWDSLEAAFPRESTYFMFPTPLDSIGGETVESIGAFYFNELVNRHLVHIEKLTKDGSVKTFKMHDLIHDLSIIKAKKEMRFDIYRPDRKSECLDNPCHRVSFQLLQLLDFEGFKMTDVPDAVGLLTELKYLGLRSSNTYRISNQVLTHLKKLEVLDLSHNAELKLPNSFCRLDMLRHLYTDLGTLVPLKIGSLKYLVTLGSVNLEDGTLEKLTHMNNLRKLGMVIQEDSSDTKRLDMLQNLTHLKLRLELRREVSNFPSAHDFPPKLSSSTLISAWIEPDKVNELAKLPELVHLKLLDV</sequence>